<dbReference type="GO" id="GO:0009507">
    <property type="term" value="C:chloroplast"/>
    <property type="evidence" value="ECO:0007669"/>
    <property type="project" value="TreeGrafter"/>
</dbReference>
<dbReference type="AlphaFoldDB" id="A0A835UXR8"/>
<organism evidence="4 5">
    <name type="scientific">Vanilla planifolia</name>
    <name type="common">Vanilla</name>
    <dbReference type="NCBI Taxonomy" id="51239"/>
    <lineage>
        <taxon>Eukaryota</taxon>
        <taxon>Viridiplantae</taxon>
        <taxon>Streptophyta</taxon>
        <taxon>Embryophyta</taxon>
        <taxon>Tracheophyta</taxon>
        <taxon>Spermatophyta</taxon>
        <taxon>Magnoliopsida</taxon>
        <taxon>Liliopsida</taxon>
        <taxon>Asparagales</taxon>
        <taxon>Orchidaceae</taxon>
        <taxon>Vanilloideae</taxon>
        <taxon>Vanilleae</taxon>
        <taxon>Vanilla</taxon>
    </lineage>
</organism>
<dbReference type="Pfam" id="PF01535">
    <property type="entry name" value="PPR"/>
    <property type="match status" value="3"/>
</dbReference>
<feature type="repeat" description="PPR" evidence="2">
    <location>
        <begin position="766"/>
        <end position="800"/>
    </location>
</feature>
<dbReference type="PROSITE" id="PS51375">
    <property type="entry name" value="PPR"/>
    <property type="match status" value="3"/>
</dbReference>
<evidence type="ECO:0000256" key="3">
    <source>
        <dbReference type="SAM" id="MobiDB-lite"/>
    </source>
</evidence>
<evidence type="ECO:0000313" key="5">
    <source>
        <dbReference type="Proteomes" id="UP000636800"/>
    </source>
</evidence>
<gene>
    <name evidence="4" type="ORF">HPP92_013191</name>
</gene>
<name>A0A835UXR8_VANPL</name>
<dbReference type="Gene3D" id="1.25.40.10">
    <property type="entry name" value="Tetratricopeptide repeat domain"/>
    <property type="match status" value="3"/>
</dbReference>
<feature type="repeat" description="PPR" evidence="2">
    <location>
        <begin position="593"/>
        <end position="627"/>
    </location>
</feature>
<feature type="region of interest" description="Disordered" evidence="3">
    <location>
        <begin position="304"/>
        <end position="325"/>
    </location>
</feature>
<dbReference type="PANTHER" id="PTHR46935">
    <property type="entry name" value="OS01G0674700 PROTEIN"/>
    <property type="match status" value="1"/>
</dbReference>
<dbReference type="OrthoDB" id="2018517at2759"/>
<dbReference type="Pfam" id="PF13041">
    <property type="entry name" value="PPR_2"/>
    <property type="match status" value="1"/>
</dbReference>
<dbReference type="NCBIfam" id="TIGR00756">
    <property type="entry name" value="PPR"/>
    <property type="match status" value="3"/>
</dbReference>
<feature type="repeat" description="PPR" evidence="2">
    <location>
        <begin position="813"/>
        <end position="847"/>
    </location>
</feature>
<keyword evidence="5" id="KW-1185">Reference proteome</keyword>
<proteinExistence type="predicted"/>
<evidence type="ECO:0000256" key="2">
    <source>
        <dbReference type="PROSITE-ProRule" id="PRU00708"/>
    </source>
</evidence>
<dbReference type="InterPro" id="IPR002885">
    <property type="entry name" value="PPR_rpt"/>
</dbReference>
<reference evidence="4 5" key="1">
    <citation type="journal article" date="2020" name="Nat. Food">
        <title>A phased Vanilla planifolia genome enables genetic improvement of flavour and production.</title>
        <authorList>
            <person name="Hasing T."/>
            <person name="Tang H."/>
            <person name="Brym M."/>
            <person name="Khazi F."/>
            <person name="Huang T."/>
            <person name="Chambers A.H."/>
        </authorList>
    </citation>
    <scope>NUCLEOTIDE SEQUENCE [LARGE SCALE GENOMIC DNA]</scope>
    <source>
        <tissue evidence="4">Leaf</tissue>
    </source>
</reference>
<dbReference type="Pfam" id="PF13812">
    <property type="entry name" value="PPR_3"/>
    <property type="match status" value="1"/>
</dbReference>
<protein>
    <recommendedName>
        <fullName evidence="6">Pentatricopeptide repeat-containing protein</fullName>
    </recommendedName>
</protein>
<comment type="caution">
    <text evidence="4">The sequence shown here is derived from an EMBL/GenBank/DDBJ whole genome shotgun (WGS) entry which is preliminary data.</text>
</comment>
<dbReference type="SUPFAM" id="SSF81901">
    <property type="entry name" value="HCP-like"/>
    <property type="match status" value="1"/>
</dbReference>
<accession>A0A835UXR8</accession>
<sequence>MVVTNLQICFPNLGFIRNSRYNSSSGFHVSLSQDFVFKRDWRFAMVEQKLGFHLKRRAFGVFNALHDGEVHTRSTSSQILENELRFSPTFDDYVKVLESVRTERSTIPIAEGDVQSPKKKFFSRDASTPGAGGEKRKLSKSKKQPSEKNSFSEQKVVVSKDPRRSLTSQRRAVDEKSSSAWTLVEGILEKKAKEKKAECQIESLEGNRIGDALSIGRGNIKKNKHGQKMAHNSVLGKKRTGKRMRGRTQANHQGRRSSEELRSNKSARCDVDPGSYGMYKRSKSSEYGGLYESKNDWPIFAKVDSKTKSSPSSSKMNKQDNLGGRRLKTLEMDGNTSDKAMDVPSDILYASEKEICMQDSSMRNGKFLGKCMKVESVDSGDFVSSQRSNRNTVASLDISGEEMHGIHLEDRAAFRTFEVFTDVRNRPRVLRMEMEERIHNLAKWLNASDLNMPEWQFSKMIHGAKIKFSEHSILRIIQILGSFGNWKRVLQLVEWFHSRERFKYYKSRYIYTTALSVLGKARRPVEALNIFNTMRQGLSSYPDLAGYHCIAVTLGQAGLVKELFDVIDCMKALPTKKFDLGSLQKWDPRLKPDLVIYNAVLNACVQQKQWEGAFWVLQELKEQGLQPSNTTYGLIMEVMFACGKFSLVHEFFRKLLRTSIPGALNYKVLVNTLWREGKVDEAVMAVKDMERRGIVGCAGLYYDLARCLCSAGRCTEALQQISKISKVAKKPMVVTYTGLIQACLDAGNIENAAYIFNQMHNFCSPNVITNNIMLKSYVQHGMFEEANALFKKVLAASHEKRSKDELNQKAFPDKFTFNTMIEACAAANKWDDFEFSYQEMLLHGYHFDRRRHMPMVFNAWRAGKKNILKITWNHLVRHGRAPPPAIVKELFCKEMKDDEPSSAISFITIHEDMEVKAFSETTWVNLLGKLNISSKTFATLLSDLRSIISKTEQPHPVYQNLLNACKQIASTLHDGELLV</sequence>
<keyword evidence="1" id="KW-0677">Repeat</keyword>
<dbReference type="InterPro" id="IPR011990">
    <property type="entry name" value="TPR-like_helical_dom_sf"/>
</dbReference>
<feature type="region of interest" description="Disordered" evidence="3">
    <location>
        <begin position="115"/>
        <end position="175"/>
    </location>
</feature>
<evidence type="ECO:0000313" key="4">
    <source>
        <dbReference type="EMBL" id="KAG0476350.1"/>
    </source>
</evidence>
<dbReference type="InterPro" id="IPR044645">
    <property type="entry name" value="DG1/EMB2279-like"/>
</dbReference>
<dbReference type="PANTHER" id="PTHR46935:SF1">
    <property type="entry name" value="OS01G0674700 PROTEIN"/>
    <property type="match status" value="1"/>
</dbReference>
<feature type="compositionally biased region" description="Basic and acidic residues" evidence="3">
    <location>
        <begin position="256"/>
        <end position="271"/>
    </location>
</feature>
<dbReference type="Proteomes" id="UP000636800">
    <property type="component" value="Chromosome 6"/>
</dbReference>
<dbReference type="FunFam" id="1.25.40.10:FF:000363">
    <property type="entry name" value="Pentatricopeptide repeat-containing protein"/>
    <property type="match status" value="1"/>
</dbReference>
<evidence type="ECO:0000256" key="1">
    <source>
        <dbReference type="ARBA" id="ARBA00022737"/>
    </source>
</evidence>
<dbReference type="GO" id="GO:0009658">
    <property type="term" value="P:chloroplast organization"/>
    <property type="evidence" value="ECO:0007669"/>
    <property type="project" value="InterPro"/>
</dbReference>
<feature type="region of interest" description="Disordered" evidence="3">
    <location>
        <begin position="222"/>
        <end position="275"/>
    </location>
</feature>
<feature type="compositionally biased region" description="Basic residues" evidence="3">
    <location>
        <begin position="236"/>
        <end position="246"/>
    </location>
</feature>
<dbReference type="EMBL" id="JADCNL010000006">
    <property type="protein sequence ID" value="KAG0476350.1"/>
    <property type="molecule type" value="Genomic_DNA"/>
</dbReference>
<evidence type="ECO:0008006" key="6">
    <source>
        <dbReference type="Google" id="ProtNLM"/>
    </source>
</evidence>